<feature type="region of interest" description="Disordered" evidence="9">
    <location>
        <begin position="398"/>
        <end position="447"/>
    </location>
</feature>
<dbReference type="Gene3D" id="1.20.1080.10">
    <property type="entry name" value="Glycerol uptake facilitator protein"/>
    <property type="match status" value="1"/>
</dbReference>
<evidence type="ECO:0000256" key="2">
    <source>
        <dbReference type="ARBA" id="ARBA00006175"/>
    </source>
</evidence>
<gene>
    <name evidence="11" type="ORF">FFLO_04526</name>
</gene>
<evidence type="ECO:0000313" key="12">
    <source>
        <dbReference type="Proteomes" id="UP000812966"/>
    </source>
</evidence>
<evidence type="ECO:0000256" key="10">
    <source>
        <dbReference type="SAM" id="Phobius"/>
    </source>
</evidence>
<accession>A0A8K0JK69</accession>
<dbReference type="InterPro" id="IPR000425">
    <property type="entry name" value="MIP"/>
</dbReference>
<dbReference type="PRINTS" id="PR00783">
    <property type="entry name" value="MINTRINSICP"/>
</dbReference>
<evidence type="ECO:0000256" key="5">
    <source>
        <dbReference type="ARBA" id="ARBA00022737"/>
    </source>
</evidence>
<keyword evidence="7 10" id="KW-0472">Membrane</keyword>
<dbReference type="OrthoDB" id="3222at2759"/>
<dbReference type="GO" id="GO:0005886">
    <property type="term" value="C:plasma membrane"/>
    <property type="evidence" value="ECO:0007669"/>
    <property type="project" value="TreeGrafter"/>
</dbReference>
<evidence type="ECO:0000313" key="11">
    <source>
        <dbReference type="EMBL" id="KAG7531222.1"/>
    </source>
</evidence>
<dbReference type="EMBL" id="JABELV010000097">
    <property type="protein sequence ID" value="KAG7531222.1"/>
    <property type="molecule type" value="Genomic_DNA"/>
</dbReference>
<feature type="transmembrane region" description="Helical" evidence="10">
    <location>
        <begin position="214"/>
        <end position="236"/>
    </location>
</feature>
<keyword evidence="4 8" id="KW-0812">Transmembrane</keyword>
<dbReference type="AlphaFoldDB" id="A0A8K0JK69"/>
<dbReference type="Proteomes" id="UP000812966">
    <property type="component" value="Unassembled WGS sequence"/>
</dbReference>
<comment type="caution">
    <text evidence="11">The sequence shown here is derived from an EMBL/GenBank/DDBJ whole genome shotgun (WGS) entry which is preliminary data.</text>
</comment>
<dbReference type="FunFam" id="1.20.1080.10:FF:000014">
    <property type="entry name" value="Aquaporin 1"/>
    <property type="match status" value="1"/>
</dbReference>
<dbReference type="SUPFAM" id="SSF81338">
    <property type="entry name" value="Aquaporin-like"/>
    <property type="match status" value="1"/>
</dbReference>
<dbReference type="PANTHER" id="PTHR19139:SF199">
    <property type="entry name" value="MIP17260P"/>
    <property type="match status" value="1"/>
</dbReference>
<evidence type="ECO:0000256" key="1">
    <source>
        <dbReference type="ARBA" id="ARBA00004141"/>
    </source>
</evidence>
<keyword evidence="3 8" id="KW-0813">Transport</keyword>
<reference evidence="11" key="1">
    <citation type="submission" date="2020-04" db="EMBL/GenBank/DDBJ databases">
        <title>Analysis of mating type loci in Filobasidium floriforme.</title>
        <authorList>
            <person name="Nowrousian M."/>
        </authorList>
    </citation>
    <scope>NUCLEOTIDE SEQUENCE</scope>
    <source>
        <strain evidence="11">CBS 6242</strain>
    </source>
</reference>
<keyword evidence="6 10" id="KW-1133">Transmembrane helix</keyword>
<feature type="transmembrane region" description="Helical" evidence="10">
    <location>
        <begin position="101"/>
        <end position="120"/>
    </location>
</feature>
<feature type="transmembrane region" description="Helical" evidence="10">
    <location>
        <begin position="126"/>
        <end position="144"/>
    </location>
</feature>
<evidence type="ECO:0000256" key="3">
    <source>
        <dbReference type="ARBA" id="ARBA00022448"/>
    </source>
</evidence>
<protein>
    <recommendedName>
        <fullName evidence="13">Aquaporin-like protein</fullName>
    </recommendedName>
</protein>
<evidence type="ECO:0000256" key="4">
    <source>
        <dbReference type="ARBA" id="ARBA00022692"/>
    </source>
</evidence>
<feature type="transmembrane region" description="Helical" evidence="10">
    <location>
        <begin position="256"/>
        <end position="276"/>
    </location>
</feature>
<dbReference type="InterPro" id="IPR023271">
    <property type="entry name" value="Aquaporin-like"/>
</dbReference>
<comment type="subcellular location">
    <subcellularLocation>
        <location evidence="1">Membrane</location>
        <topology evidence="1">Multi-pass membrane protein</topology>
    </subcellularLocation>
</comment>
<feature type="transmembrane region" description="Helical" evidence="10">
    <location>
        <begin position="188"/>
        <end position="207"/>
    </location>
</feature>
<keyword evidence="5" id="KW-0677">Repeat</keyword>
<organism evidence="11 12">
    <name type="scientific">Filobasidium floriforme</name>
    <dbReference type="NCBI Taxonomy" id="5210"/>
    <lineage>
        <taxon>Eukaryota</taxon>
        <taxon>Fungi</taxon>
        <taxon>Dikarya</taxon>
        <taxon>Basidiomycota</taxon>
        <taxon>Agaricomycotina</taxon>
        <taxon>Tremellomycetes</taxon>
        <taxon>Filobasidiales</taxon>
        <taxon>Filobasidiaceae</taxon>
        <taxon>Filobasidium</taxon>
    </lineage>
</organism>
<dbReference type="InterPro" id="IPR034294">
    <property type="entry name" value="Aquaporin_transptr"/>
</dbReference>
<name>A0A8K0JK69_9TREE</name>
<evidence type="ECO:0000256" key="9">
    <source>
        <dbReference type="SAM" id="MobiDB-lite"/>
    </source>
</evidence>
<evidence type="ECO:0000256" key="7">
    <source>
        <dbReference type="ARBA" id="ARBA00023136"/>
    </source>
</evidence>
<proteinExistence type="inferred from homology"/>
<dbReference type="GO" id="GO:0015250">
    <property type="term" value="F:water channel activity"/>
    <property type="evidence" value="ECO:0007669"/>
    <property type="project" value="TreeGrafter"/>
</dbReference>
<sequence length="447" mass="46536">MARFRRSALPTHAQEKGRLDGIDPNANALNWNIRRPTQGPVGLAIKNHFVAMVGEYVGTTLFLLLALGGTNVANIPNNSVTGVTTEGQDGTAAAAVNTSSLLYISLCFGFSLAVNAWIFFRVSGGLFNPAVSLGMVLVGALTPLRGALLTISQILGGITGAAIIDALTPGTLNVRTSLAPGVSVARGLFIEMFMTAMLMITILLLAAEKHKATYLAPVGIGLSLFIAELMSVYYTGGSLNPARSFGPSVVLRTFNGYHWIYWLGPALGATVAAGFYKFIKYLEYETVLGPEDGDAPAPGRSPAQGSMLSGGAPAMTGPNVAAGKMYEDASASKGPTMAIQGAGLGDLLTHGAPSNGLQAFDTNVNGDQYYAERLDRIETMLGQLLATGSTIAPTASHGLTDGGRSSMATLHNDVGLPKSPLSGHPHTHDPLAHPAGYDNNEALGRKL</sequence>
<dbReference type="Pfam" id="PF00230">
    <property type="entry name" value="MIP"/>
    <property type="match status" value="1"/>
</dbReference>
<comment type="similarity">
    <text evidence="2 8">Belongs to the MIP/aquaporin (TC 1.A.8) family.</text>
</comment>
<evidence type="ECO:0000256" key="6">
    <source>
        <dbReference type="ARBA" id="ARBA00022989"/>
    </source>
</evidence>
<dbReference type="PANTHER" id="PTHR19139">
    <property type="entry name" value="AQUAPORIN TRANSPORTER"/>
    <property type="match status" value="1"/>
</dbReference>
<keyword evidence="12" id="KW-1185">Reference proteome</keyword>
<evidence type="ECO:0000256" key="8">
    <source>
        <dbReference type="RuleBase" id="RU000477"/>
    </source>
</evidence>
<evidence type="ECO:0008006" key="13">
    <source>
        <dbReference type="Google" id="ProtNLM"/>
    </source>
</evidence>